<accession>A0A2H3FP04</accession>
<comment type="caution">
    <text evidence="2">The sequence shown here is derived from an EMBL/GenBank/DDBJ whole genome shotgun (WGS) entry which is preliminary data.</text>
</comment>
<dbReference type="EMBL" id="MABQ02000013">
    <property type="protein sequence ID" value="PCD21385.1"/>
    <property type="molecule type" value="Genomic_DNA"/>
</dbReference>
<reference evidence="2 3" key="2">
    <citation type="journal article" date="2017" name="Sci. Rep.">
        <title>A mobile pathogenicity chromosome in Fusarium oxysporum for infection of multiple cucurbit species.</title>
        <authorList>
            <person name="van Dam P."/>
            <person name="Fokkens L."/>
            <person name="Ayukawa Y."/>
            <person name="van der Gragt M."/>
            <person name="Ter Horst A."/>
            <person name="Brankovics B."/>
            <person name="Houterman P.M."/>
            <person name="Arie T."/>
            <person name="Rep M."/>
        </authorList>
    </citation>
    <scope>NUCLEOTIDE SEQUENCE [LARGE SCALE GENOMIC DNA]</scope>
    <source>
        <strain evidence="2 3">Forc016</strain>
    </source>
</reference>
<keyword evidence="1" id="KW-0812">Transmembrane</keyword>
<keyword evidence="1" id="KW-1133">Transmembrane helix</keyword>
<feature type="transmembrane region" description="Helical" evidence="1">
    <location>
        <begin position="185"/>
        <end position="204"/>
    </location>
</feature>
<sequence length="308" mass="34210">MRTYTRSQGWYRDDRKECPRFDGEGELYEPISDRNTALRRELAAPTVYNNSIEAEESGHPFWLSLYQSTYLSHRASLGLRLSGTMSATRTRGLQTWLSAMQKRKAAITIAHRTFIIWSIHKDPFPEATTRLSRLGRHLLASVLLIIQLAFLVGVPAAMSFLTWSTQNQLSPVLKDLGLGAEAGEVVGYLILDTILLTFIFWGAVPVMAQRRGHGDRVRVTANTAFVLMVTAIVGVSVRTMYLTWNWTPRSALANDHTGLRARCKLIFFTSGILLCSGCASMAVFVFCAAGSGTPSRKQIRMADDTADG</sequence>
<dbReference type="AlphaFoldDB" id="A0A2H3FP04"/>
<feature type="transmembrane region" description="Helical" evidence="1">
    <location>
        <begin position="225"/>
        <end position="246"/>
    </location>
</feature>
<dbReference type="Proteomes" id="UP000219602">
    <property type="component" value="Unassembled WGS sequence"/>
</dbReference>
<name>A0A2H3FP04_FUSOX</name>
<feature type="transmembrane region" description="Helical" evidence="1">
    <location>
        <begin position="266"/>
        <end position="291"/>
    </location>
</feature>
<keyword evidence="1" id="KW-0472">Membrane</keyword>
<gene>
    <name evidence="2" type="ORF">AU210_016350</name>
</gene>
<proteinExistence type="predicted"/>
<evidence type="ECO:0000313" key="2">
    <source>
        <dbReference type="EMBL" id="PCD21385.1"/>
    </source>
</evidence>
<protein>
    <submittedName>
        <fullName evidence="2">Uncharacterized protein</fullName>
    </submittedName>
</protein>
<evidence type="ECO:0000256" key="1">
    <source>
        <dbReference type="SAM" id="Phobius"/>
    </source>
</evidence>
<feature type="transmembrane region" description="Helical" evidence="1">
    <location>
        <begin position="138"/>
        <end position="165"/>
    </location>
</feature>
<reference evidence="2 3" key="1">
    <citation type="journal article" date="2016" name="Environ. Microbiol.">
        <title>Effector profiles distinguish formae speciales of Fusarium oxysporum.</title>
        <authorList>
            <person name="van Dam P."/>
            <person name="Fokkens L."/>
            <person name="Schmidt S.M."/>
            <person name="Linmans J.H."/>
            <person name="Kistler H.C."/>
            <person name="Ma L.J."/>
            <person name="Rep M."/>
        </authorList>
    </citation>
    <scope>NUCLEOTIDE SEQUENCE [LARGE SCALE GENOMIC DNA]</scope>
    <source>
        <strain evidence="2 3">Forc016</strain>
    </source>
</reference>
<evidence type="ECO:0000313" key="3">
    <source>
        <dbReference type="Proteomes" id="UP000219602"/>
    </source>
</evidence>
<organism evidence="2 3">
    <name type="scientific">Fusarium oxysporum f. sp. radicis-cucumerinum</name>
    <dbReference type="NCBI Taxonomy" id="327505"/>
    <lineage>
        <taxon>Eukaryota</taxon>
        <taxon>Fungi</taxon>
        <taxon>Dikarya</taxon>
        <taxon>Ascomycota</taxon>
        <taxon>Pezizomycotina</taxon>
        <taxon>Sordariomycetes</taxon>
        <taxon>Hypocreomycetidae</taxon>
        <taxon>Hypocreales</taxon>
        <taxon>Nectriaceae</taxon>
        <taxon>Fusarium</taxon>
        <taxon>Fusarium oxysporum species complex</taxon>
    </lineage>
</organism>